<name>A0A2I1IEF7_9MICO</name>
<evidence type="ECO:0000313" key="2">
    <source>
        <dbReference type="EMBL" id="PKY69516.1"/>
    </source>
</evidence>
<dbReference type="Proteomes" id="UP000242755">
    <property type="component" value="Unassembled WGS sequence"/>
</dbReference>
<protein>
    <submittedName>
        <fullName evidence="2">DUF456 domain-containing protein</fullName>
    </submittedName>
</protein>
<evidence type="ECO:0000313" key="3">
    <source>
        <dbReference type="Proteomes" id="UP000242755"/>
    </source>
</evidence>
<dbReference type="Pfam" id="PF04306">
    <property type="entry name" value="DUF456"/>
    <property type="match status" value="1"/>
</dbReference>
<sequence>MTAPRVVTVPRVVTAPRVVTPRRKAMMLSADAQVWATVIAFVGLVIGCAGIIVPVLPGSLLNLAVLIGWGVAVNSTAGWVCAAVGIVMTVIGITASWVLTGNRLKKLQVPNRVIAIAALSAVVGMFVLPGPGLLIGFVVGLFIAEWVRHSTAGEALQTTKGTLVAVGIGLGIELLCAGAAFVSLTIGTFLHFTTV</sequence>
<dbReference type="EMBL" id="PKGO01000011">
    <property type="protein sequence ID" value="PKY69516.1"/>
    <property type="molecule type" value="Genomic_DNA"/>
</dbReference>
<keyword evidence="1" id="KW-0472">Membrane</keyword>
<feature type="transmembrane region" description="Helical" evidence="1">
    <location>
        <begin position="113"/>
        <end position="143"/>
    </location>
</feature>
<keyword evidence="1" id="KW-1133">Transmembrane helix</keyword>
<dbReference type="STRING" id="1176165.GCA_001584405_00737"/>
<feature type="transmembrane region" description="Helical" evidence="1">
    <location>
        <begin position="163"/>
        <end position="190"/>
    </location>
</feature>
<accession>A0A2I1IEF7</accession>
<dbReference type="InterPro" id="IPR007403">
    <property type="entry name" value="DUF456"/>
</dbReference>
<feature type="transmembrane region" description="Helical" evidence="1">
    <location>
        <begin position="76"/>
        <end position="101"/>
    </location>
</feature>
<comment type="caution">
    <text evidence="2">The sequence shown here is derived from an EMBL/GenBank/DDBJ whole genome shotgun (WGS) entry which is preliminary data.</text>
</comment>
<gene>
    <name evidence="2" type="ORF">CYJ40_10330</name>
</gene>
<evidence type="ECO:0000256" key="1">
    <source>
        <dbReference type="SAM" id="Phobius"/>
    </source>
</evidence>
<proteinExistence type="predicted"/>
<dbReference type="AlphaFoldDB" id="A0A2I1IEF7"/>
<reference evidence="2 3" key="1">
    <citation type="submission" date="2017-12" db="EMBL/GenBank/DDBJ databases">
        <title>Phylogenetic diversity of female urinary microbiome.</title>
        <authorList>
            <person name="Thomas-White K."/>
            <person name="Wolfe A.J."/>
        </authorList>
    </citation>
    <scope>NUCLEOTIDE SEQUENCE [LARGE SCALE GENOMIC DNA]</scope>
    <source>
        <strain evidence="2 3">UMB0426</strain>
    </source>
</reference>
<organism evidence="2 3">
    <name type="scientific">Brevibacterium ravenspurgense</name>
    <dbReference type="NCBI Taxonomy" id="479117"/>
    <lineage>
        <taxon>Bacteria</taxon>
        <taxon>Bacillati</taxon>
        <taxon>Actinomycetota</taxon>
        <taxon>Actinomycetes</taxon>
        <taxon>Micrococcales</taxon>
        <taxon>Brevibacteriaceae</taxon>
        <taxon>Brevibacterium</taxon>
    </lineage>
</organism>
<feature type="transmembrane region" description="Helical" evidence="1">
    <location>
        <begin position="32"/>
        <end position="56"/>
    </location>
</feature>
<keyword evidence="1" id="KW-0812">Transmembrane</keyword>